<reference evidence="2 3" key="1">
    <citation type="submission" date="2016-05" db="EMBL/GenBank/DDBJ databases">
        <title>Genome sequencing reveals origins of a unique bacterial endosymbiosis in the earliest lineages of terrestrial Fungi.</title>
        <authorList>
            <consortium name="DOE Joint Genome Institute"/>
            <person name="Uehling J."/>
            <person name="Gryganskyi A."/>
            <person name="Hameed K."/>
            <person name="Tschaplinski T."/>
            <person name="Misztal P."/>
            <person name="Wu S."/>
            <person name="Desiro A."/>
            <person name="Vande Pol N."/>
            <person name="Du Z.-Y."/>
            <person name="Zienkiewicz A."/>
            <person name="Zienkiewicz K."/>
            <person name="Morin E."/>
            <person name="Tisserant E."/>
            <person name="Splivallo R."/>
            <person name="Hainaut M."/>
            <person name="Henrissat B."/>
            <person name="Ohm R."/>
            <person name="Kuo A."/>
            <person name="Yan J."/>
            <person name="Lipzen A."/>
            <person name="Nolan M."/>
            <person name="Labutti K."/>
            <person name="Barry K."/>
            <person name="Goldstein A."/>
            <person name="Labbe J."/>
            <person name="Schadt C."/>
            <person name="Tuskan G."/>
            <person name="Grigoriev I."/>
            <person name="Martin F."/>
            <person name="Vilgalys R."/>
            <person name="Bonito G."/>
        </authorList>
    </citation>
    <scope>NUCLEOTIDE SEQUENCE [LARGE SCALE GENOMIC DNA]</scope>
    <source>
        <strain evidence="2 3">AG-77</strain>
    </source>
</reference>
<dbReference type="EMBL" id="KV442053">
    <property type="protein sequence ID" value="OAQ27840.1"/>
    <property type="molecule type" value="Genomic_DNA"/>
</dbReference>
<gene>
    <name evidence="2" type="ORF">K457DRAFT_20842</name>
</gene>
<proteinExistence type="predicted"/>
<feature type="region of interest" description="Disordered" evidence="1">
    <location>
        <begin position="1"/>
        <end position="22"/>
    </location>
</feature>
<dbReference type="PANTHER" id="PTHR33223">
    <property type="entry name" value="CCHC-TYPE DOMAIN-CONTAINING PROTEIN"/>
    <property type="match status" value="1"/>
</dbReference>
<organism evidence="2 3">
    <name type="scientific">Linnemannia elongata AG-77</name>
    <dbReference type="NCBI Taxonomy" id="1314771"/>
    <lineage>
        <taxon>Eukaryota</taxon>
        <taxon>Fungi</taxon>
        <taxon>Fungi incertae sedis</taxon>
        <taxon>Mucoromycota</taxon>
        <taxon>Mortierellomycotina</taxon>
        <taxon>Mortierellomycetes</taxon>
        <taxon>Mortierellales</taxon>
        <taxon>Mortierellaceae</taxon>
        <taxon>Linnemannia</taxon>
    </lineage>
</organism>
<dbReference type="Proteomes" id="UP000078512">
    <property type="component" value="Unassembled WGS sequence"/>
</dbReference>
<sequence>MSNPDTSASSTEERHPTHPMPTLRERILTTPRAFRPDDDPVAWLAHFEAIAYGNHWVNQGKLKAVGVYLEGTAQTWYEANHNSWTTFHAFKKDFLDRYHTYALMASAGEAARQYKQDPSQTVEEM</sequence>
<dbReference type="PANTHER" id="PTHR33223:SF6">
    <property type="entry name" value="CCHC-TYPE DOMAIN-CONTAINING PROTEIN"/>
    <property type="match status" value="1"/>
</dbReference>
<accession>A0A197JRL8</accession>
<name>A0A197JRL8_9FUNG</name>
<evidence type="ECO:0008006" key="4">
    <source>
        <dbReference type="Google" id="ProtNLM"/>
    </source>
</evidence>
<dbReference type="OrthoDB" id="10367680at2759"/>
<protein>
    <recommendedName>
        <fullName evidence="4">Retrotransposon gag domain-containing protein</fullName>
    </recommendedName>
</protein>
<dbReference type="AlphaFoldDB" id="A0A197JRL8"/>
<evidence type="ECO:0000313" key="3">
    <source>
        <dbReference type="Proteomes" id="UP000078512"/>
    </source>
</evidence>
<keyword evidence="3" id="KW-1185">Reference proteome</keyword>
<evidence type="ECO:0000313" key="2">
    <source>
        <dbReference type="EMBL" id="OAQ27840.1"/>
    </source>
</evidence>
<evidence type="ECO:0000256" key="1">
    <source>
        <dbReference type="SAM" id="MobiDB-lite"/>
    </source>
</evidence>
<feature type="compositionally biased region" description="Polar residues" evidence="1">
    <location>
        <begin position="1"/>
        <end position="10"/>
    </location>
</feature>